<proteinExistence type="inferred from homology"/>
<dbReference type="OrthoDB" id="9796461at2"/>
<keyword evidence="3" id="KW-0812">Transmembrane</keyword>
<organism evidence="5 6">
    <name type="scientific">Lysinibacillus composti</name>
    <dbReference type="NCBI Taxonomy" id="720633"/>
    <lineage>
        <taxon>Bacteria</taxon>
        <taxon>Bacillati</taxon>
        <taxon>Bacillota</taxon>
        <taxon>Bacilli</taxon>
        <taxon>Bacillales</taxon>
        <taxon>Bacillaceae</taxon>
        <taxon>Lysinibacillus</taxon>
    </lineage>
</organism>
<feature type="transmembrane region" description="Helical" evidence="3">
    <location>
        <begin position="223"/>
        <end position="240"/>
    </location>
</feature>
<dbReference type="InterPro" id="IPR002656">
    <property type="entry name" value="Acyl_transf_3_dom"/>
</dbReference>
<sequence length="543" mass="63037">MKQLFSKSTSNEQMYFSDLINGKENNFDFIRFLAATLVIFSHAFPLTGNVDLLLILSNGQTSLGDLSVFIFFVISGYFITQSFHYSKSIFHYIKARLLRIFPGLIVAICITTFVIGPLATSLTLSEYFADKGTYKYLESIFLYPMHWYLPGVFENNVYSSSVNGSLWSIPFEFMFYILVALLGIFSLLNKKTTLLLFNLLIIIVFFDYWPLSMTHFWGLELKTIFELLLYFVAGMLVFYYKEKIPYSNFFAMISIVVLYLTVYTGGLKEIFVFFGTYLIFYLGYNLNVKTWKFYRYGDFSYGLYIYAFPVQQYICFLYGGDMNPYVNFLLAFVIALILSILSWNLVEKRALNLKKKEFIVVPISWKDTVLNLTEFVSNLVKKVIRPFIKHSWKTFTVLFMIFLVVFTKFNQYPSEIEFPYTNNNIFGGNWLVQSNNEDYRWVAKEASVQMEQPPNQNKLVISGYIPDNFKEVKNVKVIVNDMLLSDVSIQPGSLDLQVELESNNSELDKKLVVQIVFNDVHKPLESDADQREMSALISKISID</sequence>
<keyword evidence="3" id="KW-1133">Transmembrane helix</keyword>
<feature type="transmembrane region" description="Helical" evidence="3">
    <location>
        <begin position="194"/>
        <end position="211"/>
    </location>
</feature>
<evidence type="ECO:0000256" key="3">
    <source>
        <dbReference type="SAM" id="Phobius"/>
    </source>
</evidence>
<name>A0A3N9UHC1_9BACI</name>
<evidence type="ECO:0000313" key="6">
    <source>
        <dbReference type="Proteomes" id="UP000274033"/>
    </source>
</evidence>
<keyword evidence="6" id="KW-1185">Reference proteome</keyword>
<feature type="transmembrane region" description="Helical" evidence="3">
    <location>
        <begin position="270"/>
        <end position="287"/>
    </location>
</feature>
<dbReference type="Proteomes" id="UP000274033">
    <property type="component" value="Unassembled WGS sequence"/>
</dbReference>
<evidence type="ECO:0000256" key="2">
    <source>
        <dbReference type="ARBA" id="ARBA00007400"/>
    </source>
</evidence>
<feature type="transmembrane region" description="Helical" evidence="3">
    <location>
        <begin position="166"/>
        <end position="187"/>
    </location>
</feature>
<comment type="subcellular location">
    <subcellularLocation>
        <location evidence="1">Membrane</location>
    </subcellularLocation>
</comment>
<feature type="transmembrane region" description="Helical" evidence="3">
    <location>
        <begin position="66"/>
        <end position="85"/>
    </location>
</feature>
<protein>
    <submittedName>
        <fullName evidence="5">Acyltransferase</fullName>
    </submittedName>
</protein>
<accession>A0A3N9UHC1</accession>
<feature type="transmembrane region" description="Helical" evidence="3">
    <location>
        <begin position="29"/>
        <end position="46"/>
    </location>
</feature>
<feature type="transmembrane region" description="Helical" evidence="3">
    <location>
        <begin position="325"/>
        <end position="346"/>
    </location>
</feature>
<keyword evidence="3" id="KW-0472">Membrane</keyword>
<feature type="transmembrane region" description="Helical" evidence="3">
    <location>
        <begin position="97"/>
        <end position="119"/>
    </location>
</feature>
<feature type="domain" description="Acyltransferase 3" evidence="4">
    <location>
        <begin position="26"/>
        <end position="341"/>
    </location>
</feature>
<feature type="transmembrane region" description="Helical" evidence="3">
    <location>
        <begin position="391"/>
        <end position="409"/>
    </location>
</feature>
<dbReference type="RefSeq" id="WP_124763301.1">
    <property type="nucleotide sequence ID" value="NZ_JAFBDY010000009.1"/>
</dbReference>
<keyword evidence="5" id="KW-0012">Acyltransferase</keyword>
<evidence type="ECO:0000256" key="1">
    <source>
        <dbReference type="ARBA" id="ARBA00004370"/>
    </source>
</evidence>
<reference evidence="5 6" key="1">
    <citation type="journal article" date="2013" name="J. Microbiol.">
        <title>Lysinibacillus chungkukjangi sp. nov., isolated from Chungkukjang, Korean fermented soybean food.</title>
        <authorList>
            <person name="Kim S.J."/>
            <person name="Jang Y.H."/>
            <person name="Hamada M."/>
            <person name="Ahn J.H."/>
            <person name="Weon H.Y."/>
            <person name="Suzuki K."/>
            <person name="Whang K.S."/>
            <person name="Kwon S.W."/>
        </authorList>
    </citation>
    <scope>NUCLEOTIDE SEQUENCE [LARGE SCALE GENOMIC DNA]</scope>
    <source>
        <strain evidence="5 6">MCCC 1A12701</strain>
    </source>
</reference>
<gene>
    <name evidence="5" type="ORF">EBB45_05050</name>
</gene>
<feature type="transmembrane region" description="Helical" evidence="3">
    <location>
        <begin position="299"/>
        <end position="319"/>
    </location>
</feature>
<evidence type="ECO:0000259" key="4">
    <source>
        <dbReference type="Pfam" id="PF01757"/>
    </source>
</evidence>
<dbReference type="Pfam" id="PF01757">
    <property type="entry name" value="Acyl_transf_3"/>
    <property type="match status" value="1"/>
</dbReference>
<keyword evidence="5" id="KW-0808">Transferase</keyword>
<dbReference type="EMBL" id="RRCT01000003">
    <property type="protein sequence ID" value="RQW75509.1"/>
    <property type="molecule type" value="Genomic_DNA"/>
</dbReference>
<feature type="transmembrane region" description="Helical" evidence="3">
    <location>
        <begin position="247"/>
        <end position="264"/>
    </location>
</feature>
<comment type="similarity">
    <text evidence="2">Belongs to the acyltransferase 3 family.</text>
</comment>
<dbReference type="AlphaFoldDB" id="A0A3N9UHC1"/>
<dbReference type="InterPro" id="IPR050879">
    <property type="entry name" value="Acyltransferase_3"/>
</dbReference>
<dbReference type="GO" id="GO:0016747">
    <property type="term" value="F:acyltransferase activity, transferring groups other than amino-acyl groups"/>
    <property type="evidence" value="ECO:0007669"/>
    <property type="project" value="InterPro"/>
</dbReference>
<comment type="caution">
    <text evidence="5">The sequence shown here is derived from an EMBL/GenBank/DDBJ whole genome shotgun (WGS) entry which is preliminary data.</text>
</comment>
<dbReference type="PANTHER" id="PTHR23028">
    <property type="entry name" value="ACETYLTRANSFERASE"/>
    <property type="match status" value="1"/>
</dbReference>
<evidence type="ECO:0000313" key="5">
    <source>
        <dbReference type="EMBL" id="RQW75509.1"/>
    </source>
</evidence>